<evidence type="ECO:0000313" key="2">
    <source>
        <dbReference type="Ensembl" id="ENSFCTP00005015422.1"/>
    </source>
</evidence>
<proteinExistence type="predicted"/>
<reference evidence="2" key="2">
    <citation type="submission" date="2025-08" db="UniProtKB">
        <authorList>
            <consortium name="Ensembl"/>
        </authorList>
    </citation>
    <scope>IDENTIFICATION</scope>
    <source>
        <strain evidence="2">breed Abyssinian</strain>
    </source>
</reference>
<organism evidence="2 3">
    <name type="scientific">Felis catus</name>
    <name type="common">Cat</name>
    <name type="synonym">Felis silvestris catus</name>
    <dbReference type="NCBI Taxonomy" id="9685"/>
    <lineage>
        <taxon>Eukaryota</taxon>
        <taxon>Metazoa</taxon>
        <taxon>Chordata</taxon>
        <taxon>Craniata</taxon>
        <taxon>Vertebrata</taxon>
        <taxon>Euteleostomi</taxon>
        <taxon>Mammalia</taxon>
        <taxon>Eutheria</taxon>
        <taxon>Laurasiatheria</taxon>
        <taxon>Carnivora</taxon>
        <taxon>Feliformia</taxon>
        <taxon>Felidae</taxon>
        <taxon>Felinae</taxon>
        <taxon>Felis</taxon>
    </lineage>
</organism>
<dbReference type="Proteomes" id="UP000823872">
    <property type="component" value="Chromosome C2"/>
</dbReference>
<sequence>MAAPGDRDAGSLGRHRGSRLMGSRLLLTKRQPDCRPSAQGIVGVLIPRGPRFKIELVSSRSREHCERHNSFSCSGKTVACRCAASYRRGLVSAAAARPLPRQPSPTRKPGADSSSSRTHAAAKKTLFNFPPPSRPSPGRPGAPQPNKVRKGWSWPLAGRRTEQKETAAGAGEVHPRSQPVVCSILHVQHYCSRAIVQTGRTPTTFCSFRPAGRTNRFFFFFFFFFFLK</sequence>
<dbReference type="GeneTree" id="ENSGT01140000286622"/>
<evidence type="ECO:0000313" key="3">
    <source>
        <dbReference type="Proteomes" id="UP000823872"/>
    </source>
</evidence>
<protein>
    <submittedName>
        <fullName evidence="2">Uncharacterized protein</fullName>
    </submittedName>
</protein>
<keyword evidence="3" id="KW-1185">Reference proteome</keyword>
<reference evidence="2" key="3">
    <citation type="submission" date="2025-09" db="UniProtKB">
        <authorList>
            <consortium name="Ensembl"/>
        </authorList>
    </citation>
    <scope>IDENTIFICATION</scope>
    <source>
        <strain evidence="2">breed Abyssinian</strain>
    </source>
</reference>
<accession>A0ABI7WYR4</accession>
<dbReference type="Ensembl" id="ENSFCTT00005023598.1">
    <property type="protein sequence ID" value="ENSFCTP00005015422.1"/>
    <property type="gene ID" value="ENSFCTG00005008431.1"/>
</dbReference>
<feature type="region of interest" description="Disordered" evidence="1">
    <location>
        <begin position="1"/>
        <end position="22"/>
    </location>
</feature>
<evidence type="ECO:0000256" key="1">
    <source>
        <dbReference type="SAM" id="MobiDB-lite"/>
    </source>
</evidence>
<feature type="compositionally biased region" description="Pro residues" evidence="1">
    <location>
        <begin position="129"/>
        <end position="143"/>
    </location>
</feature>
<reference evidence="2 3" key="1">
    <citation type="submission" date="2021-02" db="EMBL/GenBank/DDBJ databases">
        <title>Safari Cat Assemblies.</title>
        <authorList>
            <person name="Bredemeyer K.R."/>
            <person name="Murphy W.J."/>
        </authorList>
    </citation>
    <scope>NUCLEOTIDE SEQUENCE [LARGE SCALE GENOMIC DNA]</scope>
</reference>
<name>A0ABI7WYR4_FELCA</name>
<feature type="region of interest" description="Disordered" evidence="1">
    <location>
        <begin position="94"/>
        <end position="172"/>
    </location>
</feature>